<accession>A0A7J5ACS6</accession>
<keyword evidence="2" id="KW-1185">Reference proteome</keyword>
<organism evidence="1 2">
    <name type="scientific">Tenacibaculum aiptasiae</name>
    <dbReference type="NCBI Taxonomy" id="426481"/>
    <lineage>
        <taxon>Bacteria</taxon>
        <taxon>Pseudomonadati</taxon>
        <taxon>Bacteroidota</taxon>
        <taxon>Flavobacteriia</taxon>
        <taxon>Flavobacteriales</taxon>
        <taxon>Flavobacteriaceae</taxon>
        <taxon>Tenacibaculum</taxon>
    </lineage>
</organism>
<dbReference type="Proteomes" id="UP000467305">
    <property type="component" value="Unassembled WGS sequence"/>
</dbReference>
<evidence type="ECO:0000313" key="2">
    <source>
        <dbReference type="Proteomes" id="UP000467305"/>
    </source>
</evidence>
<proteinExistence type="predicted"/>
<comment type="caution">
    <text evidence="1">The sequence shown here is derived from an EMBL/GenBank/DDBJ whole genome shotgun (WGS) entry which is preliminary data.</text>
</comment>
<dbReference type="RefSeq" id="WP_150900495.1">
    <property type="nucleotide sequence ID" value="NZ_WAAU01000024.1"/>
</dbReference>
<dbReference type="EMBL" id="WAAU01000024">
    <property type="protein sequence ID" value="KAB1155386.1"/>
    <property type="molecule type" value="Genomic_DNA"/>
</dbReference>
<gene>
    <name evidence="1" type="ORF">F7018_13010</name>
</gene>
<dbReference type="AlphaFoldDB" id="A0A7J5ACS6"/>
<name>A0A7J5ACS6_9FLAO</name>
<reference evidence="1 2" key="1">
    <citation type="submission" date="2019-09" db="EMBL/GenBank/DDBJ databases">
        <authorList>
            <person name="Cao W.R."/>
        </authorList>
    </citation>
    <scope>NUCLEOTIDE SEQUENCE [LARGE SCALE GENOMIC DNA]</scope>
    <source>
        <strain evidence="2">a4</strain>
    </source>
</reference>
<protein>
    <submittedName>
        <fullName evidence="1">ADP-ribosylation/crystallin J1</fullName>
    </submittedName>
</protein>
<evidence type="ECO:0000313" key="1">
    <source>
        <dbReference type="EMBL" id="KAB1155386.1"/>
    </source>
</evidence>
<dbReference type="OrthoDB" id="883590at2"/>
<sequence length="144" mass="16881">METVTLYRPIGEKELLLIAESNFTAFPPRLDWQPIFYPVLNEEYASEIASKWNTTDEFGNYLGFVTEFKIKKEEFNKYKIENVGGKIHNELWVPVEQLENFNNALIDKIKITNVFIGEKFTETNNSITKELIKKIENETKKRAI</sequence>